<keyword evidence="3" id="KW-0255">Endonuclease</keyword>
<protein>
    <submittedName>
        <fullName evidence="8">Uncharacterized protein</fullName>
    </submittedName>
</protein>
<dbReference type="EMBL" id="JAJJMB010001820">
    <property type="protein sequence ID" value="KAI3954991.1"/>
    <property type="molecule type" value="Genomic_DNA"/>
</dbReference>
<dbReference type="PANTHER" id="PTHR11240">
    <property type="entry name" value="RIBONUCLEASE T2"/>
    <property type="match status" value="1"/>
</dbReference>
<dbReference type="InterPro" id="IPR036430">
    <property type="entry name" value="RNase_T2-like_sf"/>
</dbReference>
<evidence type="ECO:0000256" key="1">
    <source>
        <dbReference type="ARBA" id="ARBA00007469"/>
    </source>
</evidence>
<evidence type="ECO:0000256" key="6">
    <source>
        <dbReference type="RuleBase" id="RU004328"/>
    </source>
</evidence>
<dbReference type="SUPFAM" id="SSF55895">
    <property type="entry name" value="Ribonuclease Rh-like"/>
    <property type="match status" value="1"/>
</dbReference>
<keyword evidence="9" id="KW-1185">Reference proteome</keyword>
<keyword evidence="7" id="KW-0732">Signal</keyword>
<evidence type="ECO:0000256" key="4">
    <source>
        <dbReference type="ARBA" id="ARBA00022801"/>
    </source>
</evidence>
<dbReference type="Proteomes" id="UP001202328">
    <property type="component" value="Unassembled WGS sequence"/>
</dbReference>
<sequence>MKPLSPFFLLVPLMILVFFSTNTYSSSTSPALFTEKNEVDTSTSSPAVFTEANEADAYSSSPTLITEENDADTSLSDGTNARIGSGGYTNYSLVLQFTKSLCNFPNYYKRCDSSSKTSLPNRFTIHGLWPNFGWNRKPSPPSPPEKLLISKLLLETVLLNKLYNDWPDAYFVSKNIGGDRAIERKHSVYIWTHEWDDHGVHSDFHAIEYLKETQILFNDLGDIYGEFSLRRLIIQGMINATMASEVLTQKFGVKPLMKCLFNSKGEQHLFEIHFTIRRGDLERLSHSQSPPEGHNCTGHMVRLQI</sequence>
<comment type="caution">
    <text evidence="8">The sequence shown here is derived from an EMBL/GenBank/DDBJ whole genome shotgun (WGS) entry which is preliminary data.</text>
</comment>
<feature type="signal peptide" evidence="7">
    <location>
        <begin position="1"/>
        <end position="25"/>
    </location>
</feature>
<comment type="similarity">
    <text evidence="1 6">Belongs to the RNase T2 family.</text>
</comment>
<dbReference type="InterPro" id="IPR001568">
    <property type="entry name" value="RNase_T2-like"/>
</dbReference>
<evidence type="ECO:0000256" key="2">
    <source>
        <dbReference type="ARBA" id="ARBA00022722"/>
    </source>
</evidence>
<evidence type="ECO:0000256" key="7">
    <source>
        <dbReference type="SAM" id="SignalP"/>
    </source>
</evidence>
<dbReference type="GO" id="GO:0006401">
    <property type="term" value="P:RNA catabolic process"/>
    <property type="evidence" value="ECO:0007669"/>
    <property type="project" value="TreeGrafter"/>
</dbReference>
<reference evidence="8" key="1">
    <citation type="submission" date="2022-04" db="EMBL/GenBank/DDBJ databases">
        <title>A functionally conserved STORR gene fusion in Papaver species that diverged 16.8 million years ago.</title>
        <authorList>
            <person name="Catania T."/>
        </authorList>
    </citation>
    <scope>NUCLEOTIDE SEQUENCE</scope>
    <source>
        <strain evidence="8">S-188037</strain>
    </source>
</reference>
<dbReference type="InterPro" id="IPR018188">
    <property type="entry name" value="RNase_T2_His_AS_1"/>
</dbReference>
<evidence type="ECO:0000313" key="9">
    <source>
        <dbReference type="Proteomes" id="UP001202328"/>
    </source>
</evidence>
<keyword evidence="2" id="KW-0540">Nuclease</keyword>
<dbReference type="AlphaFoldDB" id="A0AAD4TGA9"/>
<dbReference type="GO" id="GO:0033897">
    <property type="term" value="F:ribonuclease T2 activity"/>
    <property type="evidence" value="ECO:0007669"/>
    <property type="project" value="InterPro"/>
</dbReference>
<accession>A0AAD4TGA9</accession>
<keyword evidence="4" id="KW-0378">Hydrolase</keyword>
<dbReference type="PROSITE" id="PS00530">
    <property type="entry name" value="RNASE_T2_1"/>
    <property type="match status" value="1"/>
</dbReference>
<gene>
    <name evidence="8" type="ORF">MKW98_004994</name>
</gene>
<evidence type="ECO:0000313" key="8">
    <source>
        <dbReference type="EMBL" id="KAI3954991.1"/>
    </source>
</evidence>
<evidence type="ECO:0000256" key="5">
    <source>
        <dbReference type="ARBA" id="ARBA00023239"/>
    </source>
</evidence>
<dbReference type="Pfam" id="PF00445">
    <property type="entry name" value="Ribonuclease_T2"/>
    <property type="match status" value="1"/>
</dbReference>
<keyword evidence="5" id="KW-0456">Lyase</keyword>
<evidence type="ECO:0000256" key="3">
    <source>
        <dbReference type="ARBA" id="ARBA00022759"/>
    </source>
</evidence>
<dbReference type="GO" id="GO:0005576">
    <property type="term" value="C:extracellular region"/>
    <property type="evidence" value="ECO:0007669"/>
    <property type="project" value="TreeGrafter"/>
</dbReference>
<proteinExistence type="inferred from homology"/>
<feature type="chain" id="PRO_5041901161" evidence="7">
    <location>
        <begin position="26"/>
        <end position="305"/>
    </location>
</feature>
<dbReference type="GO" id="GO:0003723">
    <property type="term" value="F:RNA binding"/>
    <property type="evidence" value="ECO:0007669"/>
    <property type="project" value="InterPro"/>
</dbReference>
<dbReference type="GO" id="GO:0016787">
    <property type="term" value="F:hydrolase activity"/>
    <property type="evidence" value="ECO:0007669"/>
    <property type="project" value="UniProtKB-KW"/>
</dbReference>
<name>A0AAD4TGA9_9MAGN</name>
<dbReference type="Gene3D" id="3.90.730.10">
    <property type="entry name" value="Ribonuclease T2-like"/>
    <property type="match status" value="1"/>
</dbReference>
<organism evidence="8 9">
    <name type="scientific">Papaver atlanticum</name>
    <dbReference type="NCBI Taxonomy" id="357466"/>
    <lineage>
        <taxon>Eukaryota</taxon>
        <taxon>Viridiplantae</taxon>
        <taxon>Streptophyta</taxon>
        <taxon>Embryophyta</taxon>
        <taxon>Tracheophyta</taxon>
        <taxon>Spermatophyta</taxon>
        <taxon>Magnoliopsida</taxon>
        <taxon>Ranunculales</taxon>
        <taxon>Papaveraceae</taxon>
        <taxon>Papaveroideae</taxon>
        <taxon>Papaver</taxon>
    </lineage>
</organism>
<dbReference type="PANTHER" id="PTHR11240:SF75">
    <property type="entry name" value="RIBONUCLEASE 3"/>
    <property type="match status" value="1"/>
</dbReference>